<protein>
    <submittedName>
        <fullName evidence="2">Uncharacterized protein</fullName>
    </submittedName>
</protein>
<evidence type="ECO:0000256" key="1">
    <source>
        <dbReference type="SAM" id="Coils"/>
    </source>
</evidence>
<sequence length="340" mass="38275">MDFYRQALREALQTRSDANVYRDLEENLAAIGQELRCSELTSEHALRSDVGAWAKFYRLRSDVLLLHGSALVKGIEEAESRLQQHAKRLSDVESTNKEVRATLASLQVEHAESQHVLSEKAALLEVAQAASNDLKKQLEATQTDMQTTVSKVEQSLQKEKEANRRLAGAVQKAKQAEEVFKSEVEQLTLDLAEAERYQEAYISLTEEVDALIARNALAEEEAQRLSKFNAEIIGHNNPAQRIVYVDRIRRELHDAKQKLLMSSRDRDAVLADNDDLRHELELYKSVAVPQEIKPRTMITRVTRVPLAPQSTNAGECTDAGLLHLQTQIAPIAEMSLDEIM</sequence>
<name>A0A1C7M126_GRIFR</name>
<feature type="coiled-coil region" evidence="1">
    <location>
        <begin position="75"/>
        <end position="221"/>
    </location>
</feature>
<evidence type="ECO:0000313" key="3">
    <source>
        <dbReference type="Proteomes" id="UP000092993"/>
    </source>
</evidence>
<keyword evidence="1" id="KW-0175">Coiled coil</keyword>
<dbReference type="Proteomes" id="UP000092993">
    <property type="component" value="Unassembled WGS sequence"/>
</dbReference>
<reference evidence="2 3" key="1">
    <citation type="submission" date="2016-03" db="EMBL/GenBank/DDBJ databases">
        <title>Whole genome sequencing of Grifola frondosa 9006-11.</title>
        <authorList>
            <person name="Min B."/>
            <person name="Park H."/>
            <person name="Kim J.-G."/>
            <person name="Cho H."/>
            <person name="Oh Y.-L."/>
            <person name="Kong W.-S."/>
            <person name="Choi I.-G."/>
        </authorList>
    </citation>
    <scope>NUCLEOTIDE SEQUENCE [LARGE SCALE GENOMIC DNA]</scope>
    <source>
        <strain evidence="2 3">9006-11</strain>
    </source>
</reference>
<dbReference type="EMBL" id="LUGG01000013">
    <property type="protein sequence ID" value="OBZ70612.1"/>
    <property type="molecule type" value="Genomic_DNA"/>
</dbReference>
<evidence type="ECO:0000313" key="2">
    <source>
        <dbReference type="EMBL" id="OBZ70612.1"/>
    </source>
</evidence>
<accession>A0A1C7M126</accession>
<keyword evidence="3" id="KW-1185">Reference proteome</keyword>
<dbReference type="AlphaFoldDB" id="A0A1C7M126"/>
<dbReference type="OrthoDB" id="419631at2759"/>
<dbReference type="STRING" id="5627.A0A1C7M126"/>
<gene>
    <name evidence="2" type="ORF">A0H81_09091</name>
</gene>
<organism evidence="2 3">
    <name type="scientific">Grifola frondosa</name>
    <name type="common">Maitake</name>
    <name type="synonym">Polyporus frondosus</name>
    <dbReference type="NCBI Taxonomy" id="5627"/>
    <lineage>
        <taxon>Eukaryota</taxon>
        <taxon>Fungi</taxon>
        <taxon>Dikarya</taxon>
        <taxon>Basidiomycota</taxon>
        <taxon>Agaricomycotina</taxon>
        <taxon>Agaricomycetes</taxon>
        <taxon>Polyporales</taxon>
        <taxon>Grifolaceae</taxon>
        <taxon>Grifola</taxon>
    </lineage>
</organism>
<comment type="caution">
    <text evidence="2">The sequence shown here is derived from an EMBL/GenBank/DDBJ whole genome shotgun (WGS) entry which is preliminary data.</text>
</comment>
<proteinExistence type="predicted"/>